<dbReference type="AlphaFoldDB" id="A0A840HTW7"/>
<dbReference type="InterPro" id="IPR007167">
    <property type="entry name" value="Fe-transptr_FeoA-like"/>
</dbReference>
<sequence length="109" mass="12010">MIINRTIDPIFYLESQSLRLDQLPLRRSASIDSINWSSLSDVEGQRLRELGISEGVTVEALHHGGLFGRGPIACRVGRMIVAMRRPHAAAITVRPLETAEFTRTAEAAA</sequence>
<dbReference type="Pfam" id="PF04023">
    <property type="entry name" value="FeoA"/>
    <property type="match status" value="1"/>
</dbReference>
<dbReference type="InterPro" id="IPR038157">
    <property type="entry name" value="FeoA_core_dom"/>
</dbReference>
<dbReference type="Proteomes" id="UP000575068">
    <property type="component" value="Unassembled WGS sequence"/>
</dbReference>
<gene>
    <name evidence="3" type="ORF">HNQ99_001250</name>
</gene>
<evidence type="ECO:0000259" key="2">
    <source>
        <dbReference type="SMART" id="SM00899"/>
    </source>
</evidence>
<dbReference type="EMBL" id="JACHOV010000004">
    <property type="protein sequence ID" value="MBB4640946.1"/>
    <property type="molecule type" value="Genomic_DNA"/>
</dbReference>
<keyword evidence="4" id="KW-1185">Reference proteome</keyword>
<dbReference type="Gene3D" id="2.30.30.90">
    <property type="match status" value="1"/>
</dbReference>
<dbReference type="GO" id="GO:0046914">
    <property type="term" value="F:transition metal ion binding"/>
    <property type="evidence" value="ECO:0007669"/>
    <property type="project" value="InterPro"/>
</dbReference>
<organism evidence="3 4">
    <name type="scientific">Rhizorhapis suberifaciens</name>
    <name type="common">corky root of lettuce</name>
    <dbReference type="NCBI Taxonomy" id="13656"/>
    <lineage>
        <taxon>Bacteria</taxon>
        <taxon>Pseudomonadati</taxon>
        <taxon>Pseudomonadota</taxon>
        <taxon>Alphaproteobacteria</taxon>
        <taxon>Sphingomonadales</taxon>
        <taxon>Sphingomonadaceae</taxon>
        <taxon>Rhizorhapis</taxon>
    </lineage>
</organism>
<keyword evidence="1" id="KW-0408">Iron</keyword>
<reference evidence="3 4" key="1">
    <citation type="submission" date="2020-08" db="EMBL/GenBank/DDBJ databases">
        <title>Genomic Encyclopedia of Type Strains, Phase IV (KMG-IV): sequencing the most valuable type-strain genomes for metagenomic binning, comparative biology and taxonomic classification.</title>
        <authorList>
            <person name="Goeker M."/>
        </authorList>
    </citation>
    <scope>NUCLEOTIDE SEQUENCE [LARGE SCALE GENOMIC DNA]</scope>
    <source>
        <strain evidence="3 4">DSM 7465</strain>
    </source>
</reference>
<dbReference type="SUPFAM" id="SSF50037">
    <property type="entry name" value="C-terminal domain of transcriptional repressors"/>
    <property type="match status" value="1"/>
</dbReference>
<feature type="domain" description="Ferrous iron transporter FeoA-like" evidence="2">
    <location>
        <begin position="18"/>
        <end position="95"/>
    </location>
</feature>
<proteinExistence type="predicted"/>
<dbReference type="SMART" id="SM00899">
    <property type="entry name" value="FeoA"/>
    <property type="match status" value="1"/>
</dbReference>
<dbReference type="InterPro" id="IPR008988">
    <property type="entry name" value="Transcriptional_repressor_C"/>
</dbReference>
<accession>A0A840HTW7</accession>
<evidence type="ECO:0000256" key="1">
    <source>
        <dbReference type="ARBA" id="ARBA00023004"/>
    </source>
</evidence>
<comment type="caution">
    <text evidence="3">The sequence shown here is derived from an EMBL/GenBank/DDBJ whole genome shotgun (WGS) entry which is preliminary data.</text>
</comment>
<protein>
    <submittedName>
        <fullName evidence="3">Ferrous iron transport protein A</fullName>
    </submittedName>
</protein>
<name>A0A840HTW7_9SPHN</name>
<evidence type="ECO:0000313" key="4">
    <source>
        <dbReference type="Proteomes" id="UP000575068"/>
    </source>
</evidence>
<evidence type="ECO:0000313" key="3">
    <source>
        <dbReference type="EMBL" id="MBB4640946.1"/>
    </source>
</evidence>